<reference evidence="7 8" key="1">
    <citation type="submission" date="2017-08" db="EMBL/GenBank/DDBJ databases">
        <authorList>
            <person name="de Groot N.N."/>
        </authorList>
    </citation>
    <scope>NUCLEOTIDE SEQUENCE [LARGE SCALE GENOMIC DNA]</scope>
    <source>
        <strain evidence="7 8">USBA 78</strain>
    </source>
</reference>
<proteinExistence type="inferred from homology"/>
<evidence type="ECO:0000313" key="8">
    <source>
        <dbReference type="Proteomes" id="UP000219068"/>
    </source>
</evidence>
<dbReference type="Proteomes" id="UP000219068">
    <property type="component" value="Unassembled WGS sequence"/>
</dbReference>
<feature type="active site" description="Nucleophile" evidence="5">
    <location>
        <position position="23"/>
    </location>
</feature>
<dbReference type="InterPro" id="IPR036196">
    <property type="entry name" value="Ptyr_pPase_sf"/>
</dbReference>
<evidence type="ECO:0000256" key="3">
    <source>
        <dbReference type="ARBA" id="ARBA00022801"/>
    </source>
</evidence>
<evidence type="ECO:0000259" key="6">
    <source>
        <dbReference type="SMART" id="SM00226"/>
    </source>
</evidence>
<dbReference type="Gene3D" id="3.40.50.2300">
    <property type="match status" value="1"/>
</dbReference>
<keyword evidence="4" id="KW-0904">Protein phosphatase</keyword>
<keyword evidence="3" id="KW-0378">Hydrolase</keyword>
<dbReference type="PRINTS" id="PR00719">
    <property type="entry name" value="LMWPTPASE"/>
</dbReference>
<dbReference type="PANTHER" id="PTHR11717">
    <property type="entry name" value="LOW MOLECULAR WEIGHT PROTEIN TYROSINE PHOSPHATASE"/>
    <property type="match status" value="1"/>
</dbReference>
<dbReference type="GO" id="GO:0004725">
    <property type="term" value="F:protein tyrosine phosphatase activity"/>
    <property type="evidence" value="ECO:0007669"/>
    <property type="project" value="UniProtKB-EC"/>
</dbReference>
<accession>A0A285TW94</accession>
<dbReference type="InterPro" id="IPR050438">
    <property type="entry name" value="LMW_PTPase"/>
</dbReference>
<evidence type="ECO:0000256" key="4">
    <source>
        <dbReference type="ARBA" id="ARBA00022912"/>
    </source>
</evidence>
<dbReference type="EMBL" id="OBMM01000007">
    <property type="protein sequence ID" value="SOC28988.1"/>
    <property type="molecule type" value="Genomic_DNA"/>
</dbReference>
<evidence type="ECO:0000256" key="5">
    <source>
        <dbReference type="PIRSR" id="PIRSR617867-1"/>
    </source>
</evidence>
<protein>
    <recommendedName>
        <fullName evidence="2">protein-tyrosine-phosphatase</fullName>
        <ecNumber evidence="2">3.1.3.48</ecNumber>
    </recommendedName>
</protein>
<gene>
    <name evidence="7" type="ORF">SAMN05428964_1075</name>
</gene>
<feature type="domain" description="Phosphotyrosine protein phosphatase I" evidence="6">
    <location>
        <begin position="17"/>
        <end position="166"/>
    </location>
</feature>
<dbReference type="InterPro" id="IPR017867">
    <property type="entry name" value="Tyr_phospatase_low_mol_wt"/>
</dbReference>
<dbReference type="Pfam" id="PF01451">
    <property type="entry name" value="LMWPc"/>
    <property type="match status" value="1"/>
</dbReference>
<feature type="active site" evidence="5">
    <location>
        <position position="29"/>
    </location>
</feature>
<sequence>MCQSVGILFATESHIVIKVLFVCTGNICRSPTADGVFRTMVSKAGLGSHIEVDSCGLSGYHVGEQADSRSREMAASRGYDLSPIRSRKISPADYSDFDYILAMDDGHLADMQRQSPVQHHQKLSLFLDHHPDRKGQSVPDPYYGGTNGFVSVFDMIEETSKALLAHIREKHGI</sequence>
<feature type="active site" description="Proton donor" evidence="5">
    <location>
        <position position="140"/>
    </location>
</feature>
<dbReference type="CDD" id="cd16343">
    <property type="entry name" value="LMWPTP"/>
    <property type="match status" value="1"/>
</dbReference>
<evidence type="ECO:0000313" key="7">
    <source>
        <dbReference type="EMBL" id="SOC28988.1"/>
    </source>
</evidence>
<dbReference type="FunFam" id="3.40.50.2300:FF:000113">
    <property type="entry name" value="Low molecular weight protein-tyrosine-phosphatase"/>
    <property type="match status" value="1"/>
</dbReference>
<comment type="similarity">
    <text evidence="1">Belongs to the low molecular weight phosphotyrosine protein phosphatase family.</text>
</comment>
<organism evidence="7 8">
    <name type="scientific">Thalassospira xiamenensis</name>
    <dbReference type="NCBI Taxonomy" id="220697"/>
    <lineage>
        <taxon>Bacteria</taxon>
        <taxon>Pseudomonadati</taxon>
        <taxon>Pseudomonadota</taxon>
        <taxon>Alphaproteobacteria</taxon>
        <taxon>Rhodospirillales</taxon>
        <taxon>Thalassospiraceae</taxon>
        <taxon>Thalassospira</taxon>
    </lineage>
</organism>
<dbReference type="AlphaFoldDB" id="A0A285TW94"/>
<dbReference type="EC" id="3.1.3.48" evidence="2"/>
<dbReference type="InterPro" id="IPR023485">
    <property type="entry name" value="Ptyr_pPase"/>
</dbReference>
<evidence type="ECO:0000256" key="2">
    <source>
        <dbReference type="ARBA" id="ARBA00013064"/>
    </source>
</evidence>
<name>A0A285TW94_9PROT</name>
<dbReference type="SMART" id="SM00226">
    <property type="entry name" value="LMWPc"/>
    <property type="match status" value="1"/>
</dbReference>
<dbReference type="SUPFAM" id="SSF52788">
    <property type="entry name" value="Phosphotyrosine protein phosphatases I"/>
    <property type="match status" value="1"/>
</dbReference>
<dbReference type="RefSeq" id="WP_231886984.1">
    <property type="nucleotide sequence ID" value="NZ_JALLPZ010000002.1"/>
</dbReference>
<dbReference type="PANTHER" id="PTHR11717:SF7">
    <property type="entry name" value="LOW MOLECULAR WEIGHT PHOSPHOTYROSINE PROTEIN PHOSPHATASE"/>
    <property type="match status" value="1"/>
</dbReference>
<evidence type="ECO:0000256" key="1">
    <source>
        <dbReference type="ARBA" id="ARBA00011063"/>
    </source>
</evidence>